<dbReference type="EMBL" id="CAADFJ010000004">
    <property type="protein sequence ID" value="VFJ96052.1"/>
    <property type="molecule type" value="Genomic_DNA"/>
</dbReference>
<feature type="compositionally biased region" description="Basic and acidic residues" evidence="1">
    <location>
        <begin position="32"/>
        <end position="45"/>
    </location>
</feature>
<protein>
    <submittedName>
        <fullName evidence="2">Uncharacterized protein</fullName>
    </submittedName>
</protein>
<evidence type="ECO:0000256" key="1">
    <source>
        <dbReference type="SAM" id="MobiDB-lite"/>
    </source>
</evidence>
<reference evidence="2" key="1">
    <citation type="submission" date="2019-02" db="EMBL/GenBank/DDBJ databases">
        <authorList>
            <person name="Gruber-Vodicka R. H."/>
            <person name="Seah K. B. B."/>
        </authorList>
    </citation>
    <scope>NUCLEOTIDE SEQUENCE</scope>
    <source>
        <strain evidence="4">BECK_SA2B12</strain>
        <strain evidence="2">BECK_SA2B15</strain>
        <strain evidence="3">BECK_SA2B20</strain>
    </source>
</reference>
<evidence type="ECO:0000313" key="4">
    <source>
        <dbReference type="EMBL" id="VFJ96052.1"/>
    </source>
</evidence>
<dbReference type="AlphaFoldDB" id="A0A450U7F9"/>
<proteinExistence type="predicted"/>
<gene>
    <name evidence="2" type="ORF">BECKH772A_GA0070896_1000446</name>
    <name evidence="3" type="ORF">BECKH772B_GA0070898_1000446</name>
    <name evidence="4" type="ORF">BECKH772C_GA0070978_1000447</name>
</gene>
<organism evidence="2">
    <name type="scientific">Candidatus Kentrum eta</name>
    <dbReference type="NCBI Taxonomy" id="2126337"/>
    <lineage>
        <taxon>Bacteria</taxon>
        <taxon>Pseudomonadati</taxon>
        <taxon>Pseudomonadota</taxon>
        <taxon>Gammaproteobacteria</taxon>
        <taxon>Candidatus Kentrum</taxon>
    </lineage>
</organism>
<accession>A0A450U7F9</accession>
<feature type="region of interest" description="Disordered" evidence="1">
    <location>
        <begin position="19"/>
        <end position="45"/>
    </location>
</feature>
<sequence>MLIDKDEEAAFDVLKELADDGPQTATPAARPKWREDDAGAGHGVTSDEIHRMLDVVKERLLQLSKGNASRIASLLQTGLRQPEELPKVLALMEPFTQAAATDEDRETLRAVLRVRIHWHCNYDESPAAELDECLGPVEALYERLAPRDLVVPHRWLFDKDWIDLPTRDREDFQEQEKATVQSRISALTEIHQTYGIIGIENLIAACAEPGIVGFTLPKVPWRDEISWPEWIVAKGGDFTLGAPMTQCISAFIPAIPPPASGDLLQKVIAFGRQAGWDAAKIPRFLIMARMEQEIWRLANSCGPDIYKAYWQGVRPYRVHNKDDLEFILEHLLEAKRPRTALWYCQYSLEKIDPRQLFAALQQLLYAEEKDGPKIEPYHLTKILGRLQNSDEIEKNELIQLEFSLFPALRYGREYHAAALYKAIMSEPALFTDLIRLCYKPEHGEQEKPTAATQAAAKCAFGILYACKRLPGTQADGSIDGEAFTRYHRRKPGIVSQGGSPDRV</sequence>
<evidence type="ECO:0000313" key="3">
    <source>
        <dbReference type="EMBL" id="VFJ89440.1"/>
    </source>
</evidence>
<dbReference type="EMBL" id="CAADFG010000004">
    <property type="protein sequence ID" value="VFJ87662.1"/>
    <property type="molecule type" value="Genomic_DNA"/>
</dbReference>
<dbReference type="EMBL" id="CAADFI010000004">
    <property type="protein sequence ID" value="VFJ89440.1"/>
    <property type="molecule type" value="Genomic_DNA"/>
</dbReference>
<evidence type="ECO:0000313" key="2">
    <source>
        <dbReference type="EMBL" id="VFJ87662.1"/>
    </source>
</evidence>
<name>A0A450U7F9_9GAMM</name>